<dbReference type="EMBL" id="KN822071">
    <property type="protein sequence ID" value="KIM59595.1"/>
    <property type="molecule type" value="Genomic_DNA"/>
</dbReference>
<keyword evidence="2" id="KW-1185">Reference proteome</keyword>
<proteinExistence type="predicted"/>
<dbReference type="AlphaFoldDB" id="A0A0C3DFY9"/>
<evidence type="ECO:0000313" key="1">
    <source>
        <dbReference type="EMBL" id="KIM59595.1"/>
    </source>
</evidence>
<evidence type="ECO:0000313" key="2">
    <source>
        <dbReference type="Proteomes" id="UP000053989"/>
    </source>
</evidence>
<reference evidence="2" key="2">
    <citation type="submission" date="2015-01" db="EMBL/GenBank/DDBJ databases">
        <title>Evolutionary Origins and Diversification of the Mycorrhizal Mutualists.</title>
        <authorList>
            <consortium name="DOE Joint Genome Institute"/>
            <consortium name="Mycorrhizal Genomics Consortium"/>
            <person name="Kohler A."/>
            <person name="Kuo A."/>
            <person name="Nagy L.G."/>
            <person name="Floudas D."/>
            <person name="Copeland A."/>
            <person name="Barry K.W."/>
            <person name="Cichocki N."/>
            <person name="Veneault-Fourrey C."/>
            <person name="LaButti K."/>
            <person name="Lindquist E.A."/>
            <person name="Lipzen A."/>
            <person name="Lundell T."/>
            <person name="Morin E."/>
            <person name="Murat C."/>
            <person name="Riley R."/>
            <person name="Ohm R."/>
            <person name="Sun H."/>
            <person name="Tunlid A."/>
            <person name="Henrissat B."/>
            <person name="Grigoriev I.V."/>
            <person name="Hibbett D.S."/>
            <person name="Martin F."/>
        </authorList>
    </citation>
    <scope>NUCLEOTIDE SEQUENCE [LARGE SCALE GENOMIC DNA]</scope>
    <source>
        <strain evidence="2">Foug A</strain>
    </source>
</reference>
<dbReference type="HOGENOM" id="CLU_1556182_0_0_1"/>
<protein>
    <submittedName>
        <fullName evidence="1">Uncharacterized protein</fullName>
    </submittedName>
</protein>
<name>A0A0C3DFY9_9AGAM</name>
<sequence>MTRIALQRIPDTLNGNVEPRMCLRNIDLWSPSVGAGQEDGPGRPYVRPLLKRQNHRPEIGGLSAKSQQLGPIIVFGCTLCPPCATPRPIMRAFRRTPPYVSQDTVVHLIMDILCMNGLEAVICAAQVLEVYLLGSALRRRHGEPRARKYTSKRSWLHGDGEPSNRCNIDCER</sequence>
<accession>A0A0C3DFY9</accession>
<organism evidence="1 2">
    <name type="scientific">Scleroderma citrinum Foug A</name>
    <dbReference type="NCBI Taxonomy" id="1036808"/>
    <lineage>
        <taxon>Eukaryota</taxon>
        <taxon>Fungi</taxon>
        <taxon>Dikarya</taxon>
        <taxon>Basidiomycota</taxon>
        <taxon>Agaricomycotina</taxon>
        <taxon>Agaricomycetes</taxon>
        <taxon>Agaricomycetidae</taxon>
        <taxon>Boletales</taxon>
        <taxon>Sclerodermatineae</taxon>
        <taxon>Sclerodermataceae</taxon>
        <taxon>Scleroderma</taxon>
    </lineage>
</organism>
<dbReference type="InParanoid" id="A0A0C3DFY9"/>
<gene>
    <name evidence="1" type="ORF">SCLCIDRAFT_989286</name>
</gene>
<dbReference type="Proteomes" id="UP000053989">
    <property type="component" value="Unassembled WGS sequence"/>
</dbReference>
<reference evidence="1 2" key="1">
    <citation type="submission" date="2014-04" db="EMBL/GenBank/DDBJ databases">
        <authorList>
            <consortium name="DOE Joint Genome Institute"/>
            <person name="Kuo A."/>
            <person name="Kohler A."/>
            <person name="Nagy L.G."/>
            <person name="Floudas D."/>
            <person name="Copeland A."/>
            <person name="Barry K.W."/>
            <person name="Cichocki N."/>
            <person name="Veneault-Fourrey C."/>
            <person name="LaButti K."/>
            <person name="Lindquist E.A."/>
            <person name="Lipzen A."/>
            <person name="Lundell T."/>
            <person name="Morin E."/>
            <person name="Murat C."/>
            <person name="Sun H."/>
            <person name="Tunlid A."/>
            <person name="Henrissat B."/>
            <person name="Grigoriev I.V."/>
            <person name="Hibbett D.S."/>
            <person name="Martin F."/>
            <person name="Nordberg H.P."/>
            <person name="Cantor M.N."/>
            <person name="Hua S.X."/>
        </authorList>
    </citation>
    <scope>NUCLEOTIDE SEQUENCE [LARGE SCALE GENOMIC DNA]</scope>
    <source>
        <strain evidence="1 2">Foug A</strain>
    </source>
</reference>